<dbReference type="GO" id="GO:0005524">
    <property type="term" value="F:ATP binding"/>
    <property type="evidence" value="ECO:0007669"/>
    <property type="project" value="InterPro"/>
</dbReference>
<evidence type="ECO:0000256" key="6">
    <source>
        <dbReference type="HAMAP-Rule" id="MF_00031"/>
    </source>
</evidence>
<dbReference type="Proteomes" id="UP000028525">
    <property type="component" value="Unassembled WGS sequence"/>
</dbReference>
<keyword evidence="5 6" id="KW-0234">DNA repair</keyword>
<dbReference type="GO" id="GO:0009378">
    <property type="term" value="F:four-way junction helicase activity"/>
    <property type="evidence" value="ECO:0007669"/>
    <property type="project" value="InterPro"/>
</dbReference>
<dbReference type="GO" id="GO:0048476">
    <property type="term" value="C:Holliday junction resolvase complex"/>
    <property type="evidence" value="ECO:0007669"/>
    <property type="project" value="UniProtKB-UniRule"/>
</dbReference>
<dbReference type="Gene3D" id="1.10.150.20">
    <property type="entry name" value="5' to 3' exonuclease, C-terminal subdomain"/>
    <property type="match status" value="1"/>
</dbReference>
<name>A0A084JJQ7_9FIRM</name>
<protein>
    <recommendedName>
        <fullName evidence="6">Holliday junction branch migration complex subunit RuvA</fullName>
    </recommendedName>
</protein>
<dbReference type="STRING" id="29354.IO98_17275"/>
<evidence type="ECO:0000313" key="9">
    <source>
        <dbReference type="Proteomes" id="UP000028525"/>
    </source>
</evidence>
<feature type="domain" description="Helix-hairpin-helix DNA-binding motif class 1" evidence="7">
    <location>
        <begin position="73"/>
        <end position="92"/>
    </location>
</feature>
<dbReference type="GO" id="GO:0009379">
    <property type="term" value="C:Holliday junction helicase complex"/>
    <property type="evidence" value="ECO:0007669"/>
    <property type="project" value="InterPro"/>
</dbReference>
<dbReference type="GO" id="GO:0006310">
    <property type="term" value="P:DNA recombination"/>
    <property type="evidence" value="ECO:0007669"/>
    <property type="project" value="UniProtKB-UniRule"/>
</dbReference>
<organism evidence="8 9">
    <name type="scientific">Lacrimispora celerecrescens</name>
    <dbReference type="NCBI Taxonomy" id="29354"/>
    <lineage>
        <taxon>Bacteria</taxon>
        <taxon>Bacillati</taxon>
        <taxon>Bacillota</taxon>
        <taxon>Clostridia</taxon>
        <taxon>Lachnospirales</taxon>
        <taxon>Lachnospiraceae</taxon>
        <taxon>Lacrimispora</taxon>
    </lineage>
</organism>
<feature type="domain" description="Helix-hairpin-helix DNA-binding motif class 1" evidence="7">
    <location>
        <begin position="108"/>
        <end position="127"/>
    </location>
</feature>
<dbReference type="Gene3D" id="2.40.50.140">
    <property type="entry name" value="Nucleic acid-binding proteins"/>
    <property type="match status" value="1"/>
</dbReference>
<dbReference type="GO" id="GO:0000400">
    <property type="term" value="F:four-way junction DNA binding"/>
    <property type="evidence" value="ECO:0007669"/>
    <property type="project" value="UniProtKB-UniRule"/>
</dbReference>
<evidence type="ECO:0000256" key="4">
    <source>
        <dbReference type="ARBA" id="ARBA00023172"/>
    </source>
</evidence>
<dbReference type="InterPro" id="IPR000085">
    <property type="entry name" value="RuvA"/>
</dbReference>
<comment type="subunit">
    <text evidence="6">Homotetramer. Forms an RuvA(8)-RuvB(12)-Holliday junction (HJ) complex. HJ DNA is sandwiched between 2 RuvA tetramers; dsDNA enters through RuvA and exits via RuvB. An RuvB hexamer assembles on each DNA strand where it exits the tetramer. Each RuvB hexamer is contacted by two RuvA subunits (via domain III) on 2 adjacent RuvB subunits; this complex drives branch migration. In the full resolvosome a probable DNA-RuvA(4)-RuvB(12)-RuvC(2) complex forms which resolves the HJ.</text>
</comment>
<evidence type="ECO:0000256" key="1">
    <source>
        <dbReference type="ARBA" id="ARBA00022490"/>
    </source>
</evidence>
<keyword evidence="2 6" id="KW-0227">DNA damage</keyword>
<dbReference type="Pfam" id="PF01330">
    <property type="entry name" value="RuvA_N"/>
    <property type="match status" value="1"/>
</dbReference>
<reference evidence="8 9" key="1">
    <citation type="submission" date="2014-07" db="EMBL/GenBank/DDBJ databases">
        <title>Draft genome of Clostridium celerecrescens 152B isolated from sediments associated with methane hydrate from Krishna Godavari basin.</title>
        <authorList>
            <person name="Honkalas V.S."/>
            <person name="Dabir A.P."/>
            <person name="Arora P."/>
            <person name="Dhakephalkar P.K."/>
        </authorList>
    </citation>
    <scope>NUCLEOTIDE SEQUENCE [LARGE SCALE GENOMIC DNA]</scope>
    <source>
        <strain evidence="8 9">152B</strain>
    </source>
</reference>
<keyword evidence="1 6" id="KW-0963">Cytoplasm</keyword>
<comment type="caution">
    <text evidence="6">Lacks conserved residue(s) required for the propagation of feature annotation.</text>
</comment>
<comment type="similarity">
    <text evidence="6">Belongs to the RuvA family.</text>
</comment>
<dbReference type="Pfam" id="PF07499">
    <property type="entry name" value="RuvA_C"/>
    <property type="match status" value="1"/>
</dbReference>
<proteinExistence type="inferred from homology"/>
<evidence type="ECO:0000256" key="2">
    <source>
        <dbReference type="ARBA" id="ARBA00022763"/>
    </source>
</evidence>
<dbReference type="EMBL" id="JPME01000020">
    <property type="protein sequence ID" value="KEZ89191.1"/>
    <property type="molecule type" value="Genomic_DNA"/>
</dbReference>
<dbReference type="AlphaFoldDB" id="A0A084JJQ7"/>
<evidence type="ECO:0000256" key="3">
    <source>
        <dbReference type="ARBA" id="ARBA00023125"/>
    </source>
</evidence>
<comment type="function">
    <text evidence="6">The RuvA-RuvB-RuvC complex processes Holliday junction (HJ) DNA during genetic recombination and DNA repair, while the RuvA-RuvB complex plays an important role in the rescue of blocked DNA replication forks via replication fork reversal (RFR). RuvA specifically binds to HJ cruciform DNA, conferring on it an open structure. The RuvB hexamer acts as an ATP-dependent pump, pulling dsDNA into and through the RuvAB complex. HJ branch migration allows RuvC to scan DNA until it finds its consensus sequence, where it cleaves and resolves the cruciform DNA.</text>
</comment>
<dbReference type="SMART" id="SM00278">
    <property type="entry name" value="HhH1"/>
    <property type="match status" value="2"/>
</dbReference>
<comment type="domain">
    <text evidence="6">Has three domains with a flexible linker between the domains II and III and assumes an 'L' shape. Domain III is highly mobile and contacts RuvB.</text>
</comment>
<dbReference type="Pfam" id="PF14520">
    <property type="entry name" value="HHH_5"/>
    <property type="match status" value="1"/>
</dbReference>
<keyword evidence="9" id="KW-1185">Reference proteome</keyword>
<sequence length="203" mass="21619">MISFVKGPLVEIFEDTVVIESGNVGFEIHVPISVIQNMPGIGVETRLYTYFQVREDAMCLYGFLNRQDLQMFKQLISVNGIGPKGALGILSALDPDDLRRAIVSGDAKAISKAPGVGAKTAQRIILDLKDKIDIAEILPSGFAMQGNEPALSGSGVAGEAIEALAALGYSTVEAGKAVRKVEVTESMTVEDVLKASLKHLAFI</sequence>
<evidence type="ECO:0000256" key="5">
    <source>
        <dbReference type="ARBA" id="ARBA00023204"/>
    </source>
</evidence>
<dbReference type="InterPro" id="IPR013849">
    <property type="entry name" value="DNA_helicase_Holl-junc_RuvA_I"/>
</dbReference>
<dbReference type="GO" id="GO:0005737">
    <property type="term" value="C:cytoplasm"/>
    <property type="evidence" value="ECO:0007669"/>
    <property type="project" value="UniProtKB-SubCell"/>
</dbReference>
<dbReference type="InterPro" id="IPR011114">
    <property type="entry name" value="RuvA_C"/>
</dbReference>
<dbReference type="HAMAP" id="MF_00031">
    <property type="entry name" value="DNA_HJ_migration_RuvA"/>
    <property type="match status" value="1"/>
</dbReference>
<dbReference type="InterPro" id="IPR003583">
    <property type="entry name" value="Hlx-hairpin-Hlx_DNA-bd_motif"/>
</dbReference>
<evidence type="ECO:0000259" key="7">
    <source>
        <dbReference type="SMART" id="SM00278"/>
    </source>
</evidence>
<keyword evidence="8" id="KW-0547">Nucleotide-binding</keyword>
<keyword evidence="8" id="KW-0067">ATP-binding</keyword>
<dbReference type="SUPFAM" id="SSF46929">
    <property type="entry name" value="DNA helicase RuvA subunit, C-terminal domain"/>
    <property type="match status" value="1"/>
</dbReference>
<dbReference type="SUPFAM" id="SSF50249">
    <property type="entry name" value="Nucleic acid-binding proteins"/>
    <property type="match status" value="1"/>
</dbReference>
<dbReference type="OrthoDB" id="5293449at2"/>
<dbReference type="SUPFAM" id="SSF47781">
    <property type="entry name" value="RuvA domain 2-like"/>
    <property type="match status" value="1"/>
</dbReference>
<dbReference type="RefSeq" id="WP_038283155.1">
    <property type="nucleotide sequence ID" value="NZ_JPME01000020.1"/>
</dbReference>
<dbReference type="NCBIfam" id="TIGR00084">
    <property type="entry name" value="ruvA"/>
    <property type="match status" value="1"/>
</dbReference>
<dbReference type="GO" id="GO:0006281">
    <property type="term" value="P:DNA repair"/>
    <property type="evidence" value="ECO:0007669"/>
    <property type="project" value="UniProtKB-UniRule"/>
</dbReference>
<keyword evidence="3 6" id="KW-0238">DNA-binding</keyword>
<dbReference type="InterPro" id="IPR010994">
    <property type="entry name" value="RuvA_2-like"/>
</dbReference>
<accession>A0A084JJQ7</accession>
<keyword evidence="4 6" id="KW-0233">DNA recombination</keyword>
<dbReference type="InterPro" id="IPR036267">
    <property type="entry name" value="RuvA_C_sf"/>
</dbReference>
<evidence type="ECO:0000313" key="8">
    <source>
        <dbReference type="EMBL" id="KEZ89191.1"/>
    </source>
</evidence>
<gene>
    <name evidence="6" type="primary">ruvA</name>
    <name evidence="8" type="ORF">IO98_17275</name>
</gene>
<comment type="caution">
    <text evidence="8">The sequence shown here is derived from an EMBL/GenBank/DDBJ whole genome shotgun (WGS) entry which is preliminary data.</text>
</comment>
<keyword evidence="8" id="KW-0378">Hydrolase</keyword>
<dbReference type="CDD" id="cd14332">
    <property type="entry name" value="UBA_RuvA_C"/>
    <property type="match status" value="1"/>
</dbReference>
<dbReference type="InterPro" id="IPR012340">
    <property type="entry name" value="NA-bd_OB-fold"/>
</dbReference>
<feature type="region of interest" description="Domain III" evidence="6">
    <location>
        <begin position="159"/>
        <end position="203"/>
    </location>
</feature>
<dbReference type="Gene3D" id="1.10.8.10">
    <property type="entry name" value="DNA helicase RuvA subunit, C-terminal domain"/>
    <property type="match status" value="1"/>
</dbReference>
<comment type="subcellular location">
    <subcellularLocation>
        <location evidence="6">Cytoplasm</location>
    </subcellularLocation>
</comment>
<feature type="region of interest" description="Domain I" evidence="6">
    <location>
        <begin position="1"/>
        <end position="64"/>
    </location>
</feature>
<keyword evidence="8" id="KW-0347">Helicase</keyword>